<dbReference type="PANTHER" id="PTHR46173:SF1">
    <property type="entry name" value="CCA TRNA NUCLEOTIDYLTRANSFERASE 1, MITOCHONDRIAL"/>
    <property type="match status" value="1"/>
</dbReference>
<protein>
    <recommendedName>
        <fullName evidence="6">tRNA nucleotidyltransferase/poly(A) polymerase RNA and SrmB- binding domain-containing protein</fullName>
    </recommendedName>
</protein>
<dbReference type="GO" id="GO:1990180">
    <property type="term" value="P:mitochondrial tRNA 3'-end processing"/>
    <property type="evidence" value="ECO:0007669"/>
    <property type="project" value="TreeGrafter"/>
</dbReference>
<dbReference type="GO" id="GO:0016779">
    <property type="term" value="F:nucleotidyltransferase activity"/>
    <property type="evidence" value="ECO:0007669"/>
    <property type="project" value="UniProtKB-KW"/>
</dbReference>
<dbReference type="Gene3D" id="1.10.3090.10">
    <property type="entry name" value="cca-adding enzyme, domain 2"/>
    <property type="match status" value="1"/>
</dbReference>
<dbReference type="GO" id="GO:0005739">
    <property type="term" value="C:mitochondrion"/>
    <property type="evidence" value="ECO:0007669"/>
    <property type="project" value="TreeGrafter"/>
</dbReference>
<dbReference type="GO" id="GO:0001680">
    <property type="term" value="P:tRNA 3'-terminal CCA addition"/>
    <property type="evidence" value="ECO:0007669"/>
    <property type="project" value="TreeGrafter"/>
</dbReference>
<name>A0A8S2Z9L8_9BILA</name>
<dbReference type="Pfam" id="PF12627">
    <property type="entry name" value="PolyA_pol_RNAbd"/>
    <property type="match status" value="1"/>
</dbReference>
<gene>
    <name evidence="7" type="ORF">BYL167_LOCUS40379</name>
    <name evidence="8" type="ORF">GIL414_LOCUS50814</name>
</gene>
<dbReference type="InterPro" id="IPR032828">
    <property type="entry name" value="PolyA_RNA-bd"/>
</dbReference>
<dbReference type="EMBL" id="CAJOBH010099718">
    <property type="protein sequence ID" value="CAF4606984.1"/>
    <property type="molecule type" value="Genomic_DNA"/>
</dbReference>
<evidence type="ECO:0000313" key="7">
    <source>
        <dbReference type="EMBL" id="CAF4606984.1"/>
    </source>
</evidence>
<accession>A0A8S2Z9L8</accession>
<evidence type="ECO:0000256" key="2">
    <source>
        <dbReference type="ARBA" id="ARBA00022694"/>
    </source>
</evidence>
<evidence type="ECO:0000313" key="8">
    <source>
        <dbReference type="EMBL" id="CAF4880132.1"/>
    </source>
</evidence>
<dbReference type="Proteomes" id="UP000681967">
    <property type="component" value="Unassembled WGS sequence"/>
</dbReference>
<keyword evidence="3" id="KW-0548">Nucleotidyltransferase</keyword>
<comment type="cofactor">
    <cofactor evidence="1">
        <name>Mg(2+)</name>
        <dbReference type="ChEBI" id="CHEBI:18420"/>
    </cofactor>
</comment>
<evidence type="ECO:0000256" key="4">
    <source>
        <dbReference type="ARBA" id="ARBA00022723"/>
    </source>
</evidence>
<dbReference type="AlphaFoldDB" id="A0A8S2Z9L8"/>
<keyword evidence="5" id="KW-0460">Magnesium</keyword>
<comment type="caution">
    <text evidence="7">The sequence shown here is derived from an EMBL/GenBank/DDBJ whole genome shotgun (WGS) entry which is preliminary data.</text>
</comment>
<keyword evidence="4" id="KW-0479">Metal-binding</keyword>
<dbReference type="PANTHER" id="PTHR46173">
    <property type="entry name" value="CCA TRNA NUCLEOTIDYLTRANSFERASE 1, MITOCHONDRIAL"/>
    <property type="match status" value="1"/>
</dbReference>
<evidence type="ECO:0000256" key="5">
    <source>
        <dbReference type="ARBA" id="ARBA00022842"/>
    </source>
</evidence>
<dbReference type="GO" id="GO:0000049">
    <property type="term" value="F:tRNA binding"/>
    <property type="evidence" value="ECO:0007669"/>
    <property type="project" value="TreeGrafter"/>
</dbReference>
<proteinExistence type="predicted"/>
<feature type="domain" description="tRNA nucleotidyltransferase/poly(A) polymerase RNA and SrmB- binding" evidence="6">
    <location>
        <begin position="11"/>
        <end position="62"/>
    </location>
</feature>
<dbReference type="Proteomes" id="UP000681720">
    <property type="component" value="Unassembled WGS sequence"/>
</dbReference>
<dbReference type="EMBL" id="CAJOBJ010170263">
    <property type="protein sequence ID" value="CAF4880132.1"/>
    <property type="molecule type" value="Genomic_DNA"/>
</dbReference>
<sequence>GRLADDNATHDEETLRAIRENANGLKNISGERLWVELKRTAEGRNAGSVLRKMLEQNIGQYLG</sequence>
<dbReference type="InterPro" id="IPR050264">
    <property type="entry name" value="Bact_CCA-adding_enz_type3_sf"/>
</dbReference>
<keyword evidence="2" id="KW-0819">tRNA processing</keyword>
<feature type="non-terminal residue" evidence="7">
    <location>
        <position position="63"/>
    </location>
</feature>
<evidence type="ECO:0000313" key="9">
    <source>
        <dbReference type="Proteomes" id="UP000681967"/>
    </source>
</evidence>
<dbReference type="SUPFAM" id="SSF81891">
    <property type="entry name" value="Poly A polymerase C-terminal region-like"/>
    <property type="match status" value="1"/>
</dbReference>
<evidence type="ECO:0000256" key="3">
    <source>
        <dbReference type="ARBA" id="ARBA00022695"/>
    </source>
</evidence>
<organism evidence="7 9">
    <name type="scientific">Rotaria magnacalcarata</name>
    <dbReference type="NCBI Taxonomy" id="392030"/>
    <lineage>
        <taxon>Eukaryota</taxon>
        <taxon>Metazoa</taxon>
        <taxon>Spiralia</taxon>
        <taxon>Gnathifera</taxon>
        <taxon>Rotifera</taxon>
        <taxon>Eurotatoria</taxon>
        <taxon>Bdelloidea</taxon>
        <taxon>Philodinida</taxon>
        <taxon>Philodinidae</taxon>
        <taxon>Rotaria</taxon>
    </lineage>
</organism>
<evidence type="ECO:0000256" key="1">
    <source>
        <dbReference type="ARBA" id="ARBA00001946"/>
    </source>
</evidence>
<keyword evidence="3" id="KW-0808">Transferase</keyword>
<feature type="non-terminal residue" evidence="7">
    <location>
        <position position="1"/>
    </location>
</feature>
<evidence type="ECO:0000259" key="6">
    <source>
        <dbReference type="Pfam" id="PF12627"/>
    </source>
</evidence>
<reference evidence="7" key="1">
    <citation type="submission" date="2021-02" db="EMBL/GenBank/DDBJ databases">
        <authorList>
            <person name="Nowell W R."/>
        </authorList>
    </citation>
    <scope>NUCLEOTIDE SEQUENCE</scope>
</reference>
<dbReference type="GO" id="GO:0046872">
    <property type="term" value="F:metal ion binding"/>
    <property type="evidence" value="ECO:0007669"/>
    <property type="project" value="UniProtKB-KW"/>
</dbReference>